<feature type="compositionally biased region" description="Acidic residues" evidence="1">
    <location>
        <begin position="186"/>
        <end position="196"/>
    </location>
</feature>
<evidence type="ECO:0000256" key="2">
    <source>
        <dbReference type="SAM" id="Phobius"/>
    </source>
</evidence>
<dbReference type="AlphaFoldDB" id="A0AAP0N6D7"/>
<name>A0AAP0N6D7_LIQFO</name>
<keyword evidence="2" id="KW-1133">Transmembrane helix</keyword>
<dbReference type="PANTHER" id="PTHR35698:SF2">
    <property type="entry name" value="DNA-BINDING PROTEIN RHL1"/>
    <property type="match status" value="1"/>
</dbReference>
<dbReference type="InterPro" id="IPR038859">
    <property type="entry name" value="RHL1"/>
</dbReference>
<sequence length="253" mass="28108">MRAAVARPPPPAPTTMTLASCQHPLPMDLKSTRYALSPPFLLLLQPTVSAFQVEYLAWIPYRYPCRVVSTRVPWGKPVVFSDAWWIGRKDENPEEAELEFPKELNEGQPVEYDFKGGAGATSENKQGVNKTEVKYLEEHSPKAEIEDDLSDGENNLKDLMKATPVRHSERTAGKKFKFAEASSGDDSAESDADISEGEEKKVGVELDSSMGNVTLETILIIFLFISSGVQIFLFISSVVQTIFFFQNLCIPAD</sequence>
<protein>
    <submittedName>
        <fullName evidence="3">Uncharacterized protein</fullName>
    </submittedName>
</protein>
<evidence type="ECO:0000313" key="3">
    <source>
        <dbReference type="EMBL" id="KAK9265504.1"/>
    </source>
</evidence>
<comment type="caution">
    <text evidence="3">The sequence shown here is derived from an EMBL/GenBank/DDBJ whole genome shotgun (WGS) entry which is preliminary data.</text>
</comment>
<dbReference type="GO" id="GO:0003677">
    <property type="term" value="F:DNA binding"/>
    <property type="evidence" value="ECO:0007669"/>
    <property type="project" value="InterPro"/>
</dbReference>
<keyword evidence="2" id="KW-0812">Transmembrane</keyword>
<accession>A0AAP0N6D7</accession>
<dbReference type="PANTHER" id="PTHR35698">
    <property type="entry name" value="DNA-BINDING PROTEIN RHL1"/>
    <property type="match status" value="1"/>
</dbReference>
<reference evidence="3 4" key="1">
    <citation type="journal article" date="2024" name="Plant J.">
        <title>Genome sequences and population genomics reveal climatic adaptation and genomic divergence between two closely related sweetgum species.</title>
        <authorList>
            <person name="Xu W.Q."/>
            <person name="Ren C.Q."/>
            <person name="Zhang X.Y."/>
            <person name="Comes H.P."/>
            <person name="Liu X.H."/>
            <person name="Li Y.G."/>
            <person name="Kettle C.J."/>
            <person name="Jalonen R."/>
            <person name="Gaisberger H."/>
            <person name="Ma Y.Z."/>
            <person name="Qiu Y.X."/>
        </authorList>
    </citation>
    <scope>NUCLEOTIDE SEQUENCE [LARGE SCALE GENOMIC DNA]</scope>
    <source>
        <strain evidence="3">Hangzhou</strain>
    </source>
</reference>
<keyword evidence="4" id="KW-1185">Reference proteome</keyword>
<organism evidence="3 4">
    <name type="scientific">Liquidambar formosana</name>
    <name type="common">Formosan gum</name>
    <dbReference type="NCBI Taxonomy" id="63359"/>
    <lineage>
        <taxon>Eukaryota</taxon>
        <taxon>Viridiplantae</taxon>
        <taxon>Streptophyta</taxon>
        <taxon>Embryophyta</taxon>
        <taxon>Tracheophyta</taxon>
        <taxon>Spermatophyta</taxon>
        <taxon>Magnoliopsida</taxon>
        <taxon>eudicotyledons</taxon>
        <taxon>Gunneridae</taxon>
        <taxon>Pentapetalae</taxon>
        <taxon>Saxifragales</taxon>
        <taxon>Altingiaceae</taxon>
        <taxon>Liquidambar</taxon>
    </lineage>
</organism>
<dbReference type="Proteomes" id="UP001415857">
    <property type="component" value="Unassembled WGS sequence"/>
</dbReference>
<proteinExistence type="predicted"/>
<evidence type="ECO:0000256" key="1">
    <source>
        <dbReference type="SAM" id="MobiDB-lite"/>
    </source>
</evidence>
<dbReference type="EMBL" id="JBBPBK010000377">
    <property type="protein sequence ID" value="KAK9265504.1"/>
    <property type="molecule type" value="Genomic_DNA"/>
</dbReference>
<feature type="transmembrane region" description="Helical" evidence="2">
    <location>
        <begin position="218"/>
        <end position="245"/>
    </location>
</feature>
<keyword evidence="2" id="KW-0472">Membrane</keyword>
<dbReference type="GO" id="GO:0042023">
    <property type="term" value="P:DNA endoreduplication"/>
    <property type="evidence" value="ECO:0007669"/>
    <property type="project" value="InterPro"/>
</dbReference>
<gene>
    <name evidence="3" type="ORF">L1049_005518</name>
</gene>
<evidence type="ECO:0000313" key="4">
    <source>
        <dbReference type="Proteomes" id="UP001415857"/>
    </source>
</evidence>
<dbReference type="PROSITE" id="PS51257">
    <property type="entry name" value="PROKAR_LIPOPROTEIN"/>
    <property type="match status" value="1"/>
</dbReference>
<feature type="region of interest" description="Disordered" evidence="1">
    <location>
        <begin position="176"/>
        <end position="199"/>
    </location>
</feature>